<protein>
    <submittedName>
        <fullName evidence="1">Uncharacterized protein</fullName>
    </submittedName>
</protein>
<dbReference type="OrthoDB" id="5451966at2759"/>
<evidence type="ECO:0000313" key="1">
    <source>
        <dbReference type="EMBL" id="RPA99462.1"/>
    </source>
</evidence>
<dbReference type="AlphaFoldDB" id="A0A3N4JMJ6"/>
<reference evidence="1 2" key="1">
    <citation type="journal article" date="2018" name="Nat. Ecol. Evol.">
        <title>Pezizomycetes genomes reveal the molecular basis of ectomycorrhizal truffle lifestyle.</title>
        <authorList>
            <person name="Murat C."/>
            <person name="Payen T."/>
            <person name="Noel B."/>
            <person name="Kuo A."/>
            <person name="Morin E."/>
            <person name="Chen J."/>
            <person name="Kohler A."/>
            <person name="Krizsan K."/>
            <person name="Balestrini R."/>
            <person name="Da Silva C."/>
            <person name="Montanini B."/>
            <person name="Hainaut M."/>
            <person name="Levati E."/>
            <person name="Barry K.W."/>
            <person name="Belfiori B."/>
            <person name="Cichocki N."/>
            <person name="Clum A."/>
            <person name="Dockter R.B."/>
            <person name="Fauchery L."/>
            <person name="Guy J."/>
            <person name="Iotti M."/>
            <person name="Le Tacon F."/>
            <person name="Lindquist E.A."/>
            <person name="Lipzen A."/>
            <person name="Malagnac F."/>
            <person name="Mello A."/>
            <person name="Molinier V."/>
            <person name="Miyauchi S."/>
            <person name="Poulain J."/>
            <person name="Riccioni C."/>
            <person name="Rubini A."/>
            <person name="Sitrit Y."/>
            <person name="Splivallo R."/>
            <person name="Traeger S."/>
            <person name="Wang M."/>
            <person name="Zifcakova L."/>
            <person name="Wipf D."/>
            <person name="Zambonelli A."/>
            <person name="Paolocci F."/>
            <person name="Nowrousian M."/>
            <person name="Ottonello S."/>
            <person name="Baldrian P."/>
            <person name="Spatafora J.W."/>
            <person name="Henrissat B."/>
            <person name="Nagy L.G."/>
            <person name="Aury J.M."/>
            <person name="Wincker P."/>
            <person name="Grigoriev I.V."/>
            <person name="Bonfante P."/>
            <person name="Martin F.M."/>
        </authorList>
    </citation>
    <scope>NUCLEOTIDE SEQUENCE [LARGE SCALE GENOMIC DNA]</scope>
    <source>
        <strain evidence="1 2">120613-1</strain>
    </source>
</reference>
<organism evidence="1 2">
    <name type="scientific">Choiromyces venosus 120613-1</name>
    <dbReference type="NCBI Taxonomy" id="1336337"/>
    <lineage>
        <taxon>Eukaryota</taxon>
        <taxon>Fungi</taxon>
        <taxon>Dikarya</taxon>
        <taxon>Ascomycota</taxon>
        <taxon>Pezizomycotina</taxon>
        <taxon>Pezizomycetes</taxon>
        <taxon>Pezizales</taxon>
        <taxon>Tuberaceae</taxon>
        <taxon>Choiromyces</taxon>
    </lineage>
</organism>
<gene>
    <name evidence="1" type="ORF">L873DRAFT_906900</name>
</gene>
<sequence>MVRQNIPTVLRIGRDELTHPIPLHGINPDQPPLPTFLSLFDDENFTEEKVAERAAALGAWSEPVIQDLDNEYHFEGHAPWGIEDDRPSDSLWRVYLESLPRRYPNRDPLIISNPIPLDDLPTSLLTPAIRERLPQCSNLLFVLRNSLHEHWFADLNFQTTVLHILTPWPTGAIAVPDILSAHSGLEECLQVATGDSHCRISVAQNYNISTPPTEIDRSWQCVLRAITLWHETSNPNDFWPNPVTPIDSADWGISEFLDRLREILHYERNQNPEGHFLQPEVAEPIMDMPLAVTRVLLALTRHVRAIEFARWEIDNGAEAILFQAITNTVDGECDPATGAGLCPVEVTALRRYQKHIFLGRTQRVPKMADLSRSGPAERFRRQMDTHPPGGDFPNPHFFAISGH</sequence>
<keyword evidence="2" id="KW-1185">Reference proteome</keyword>
<accession>A0A3N4JMJ6</accession>
<name>A0A3N4JMJ6_9PEZI</name>
<dbReference type="EMBL" id="ML120387">
    <property type="protein sequence ID" value="RPA99462.1"/>
    <property type="molecule type" value="Genomic_DNA"/>
</dbReference>
<dbReference type="Proteomes" id="UP000276215">
    <property type="component" value="Unassembled WGS sequence"/>
</dbReference>
<evidence type="ECO:0000313" key="2">
    <source>
        <dbReference type="Proteomes" id="UP000276215"/>
    </source>
</evidence>
<proteinExistence type="predicted"/>